<dbReference type="InterPro" id="IPR036259">
    <property type="entry name" value="MFS_trans_sf"/>
</dbReference>
<feature type="transmembrane region" description="Helical" evidence="5">
    <location>
        <begin position="277"/>
        <end position="297"/>
    </location>
</feature>
<feature type="transmembrane region" description="Helical" evidence="5">
    <location>
        <begin position="336"/>
        <end position="353"/>
    </location>
</feature>
<dbReference type="AlphaFoldDB" id="A0A6I2FAL7"/>
<sequence>MFALIVLAAFEALAVTTVMPLVADDLDGWALYAVAFSMPLASGVVGMVIAGNWVDRSGPMPALLASAVVWLVGVLIAGTATSMELLVVGRFVHGLGGAAVIVPLYVVVARVYPEYLTAKVFAGFAAAWVIPSIVGPALAGVIAEATSWHWVFLGVLVLILPVAAMILPPLAKERERLRGDPAVPWSIGRIAWSVVTAFAALVLGLAKELPDPWRGIVAVASIAVIVIAVRPLVPRGTLLVRRGMPATIMLRAIVGGAFFATEVYLPAMFREEYGMPPALAGAVLTGAGLSWAAASWLQGRLVDRVSNTAAVRIGTGLLLVALAVILAGAAMRWHPAVAFAAWTVAGAGMGFMYPRFSVAVLSQSPQPEQGFNSAALTIGESLGSVVAITATALVATIAASSGYTVEFVVTVVIAVLAVLLAPRVRPAAVR</sequence>
<feature type="transmembrane region" description="Helical" evidence="5">
    <location>
        <begin position="62"/>
        <end position="81"/>
    </location>
</feature>
<evidence type="ECO:0000259" key="6">
    <source>
        <dbReference type="PROSITE" id="PS50850"/>
    </source>
</evidence>
<gene>
    <name evidence="7" type="ORF">GE115_17510</name>
</gene>
<reference evidence="7 8" key="1">
    <citation type="submission" date="2019-10" db="EMBL/GenBank/DDBJ databases">
        <authorList>
            <person name="Nie G."/>
            <person name="Ming H."/>
            <person name="Yi B."/>
        </authorList>
    </citation>
    <scope>NUCLEOTIDE SEQUENCE [LARGE SCALE GENOMIC DNA]</scope>
    <source>
        <strain evidence="7 8">CFH 90414</strain>
    </source>
</reference>
<dbReference type="PRINTS" id="PR01036">
    <property type="entry name" value="TCRTETB"/>
</dbReference>
<feature type="transmembrane region" description="Helical" evidence="5">
    <location>
        <begin position="87"/>
        <end position="108"/>
    </location>
</feature>
<proteinExistence type="predicted"/>
<evidence type="ECO:0000256" key="4">
    <source>
        <dbReference type="ARBA" id="ARBA00023136"/>
    </source>
</evidence>
<feature type="domain" description="Major facilitator superfamily (MFS) profile" evidence="6">
    <location>
        <begin position="1"/>
        <end position="429"/>
    </location>
</feature>
<feature type="transmembrane region" description="Helical" evidence="5">
    <location>
        <begin position="30"/>
        <end position="50"/>
    </location>
</feature>
<dbReference type="InterPro" id="IPR011701">
    <property type="entry name" value="MFS"/>
</dbReference>
<feature type="transmembrane region" description="Helical" evidence="5">
    <location>
        <begin position="120"/>
        <end position="142"/>
    </location>
</feature>
<keyword evidence="4 5" id="KW-0472">Membrane</keyword>
<feature type="transmembrane region" description="Helical" evidence="5">
    <location>
        <begin position="403"/>
        <end position="421"/>
    </location>
</feature>
<dbReference type="Proteomes" id="UP000431080">
    <property type="component" value="Unassembled WGS sequence"/>
</dbReference>
<dbReference type="EMBL" id="WJIF01000016">
    <property type="protein sequence ID" value="MRG61659.1"/>
    <property type="molecule type" value="Genomic_DNA"/>
</dbReference>
<feature type="transmembrane region" description="Helical" evidence="5">
    <location>
        <begin position="374"/>
        <end position="397"/>
    </location>
</feature>
<dbReference type="PROSITE" id="PS50850">
    <property type="entry name" value="MFS"/>
    <property type="match status" value="1"/>
</dbReference>
<feature type="transmembrane region" description="Helical" evidence="5">
    <location>
        <begin position="212"/>
        <end position="233"/>
    </location>
</feature>
<protein>
    <submittedName>
        <fullName evidence="7">MFS transporter</fullName>
    </submittedName>
</protein>
<dbReference type="InterPro" id="IPR020846">
    <property type="entry name" value="MFS_dom"/>
</dbReference>
<dbReference type="Gene3D" id="1.20.1250.20">
    <property type="entry name" value="MFS general substrate transporter like domains"/>
    <property type="match status" value="2"/>
</dbReference>
<feature type="transmembrane region" description="Helical" evidence="5">
    <location>
        <begin position="148"/>
        <end position="167"/>
    </location>
</feature>
<feature type="transmembrane region" description="Helical" evidence="5">
    <location>
        <begin position="309"/>
        <end position="330"/>
    </location>
</feature>
<comment type="subcellular location">
    <subcellularLocation>
        <location evidence="1">Cell membrane</location>
        <topology evidence="1">Multi-pass membrane protein</topology>
    </subcellularLocation>
</comment>
<dbReference type="PANTHER" id="PTHR23501:SF154">
    <property type="entry name" value="MULTIDRUG-EFFLUX TRANSPORTER RV1634-RELATED"/>
    <property type="match status" value="1"/>
</dbReference>
<dbReference type="GO" id="GO:0005886">
    <property type="term" value="C:plasma membrane"/>
    <property type="evidence" value="ECO:0007669"/>
    <property type="project" value="UniProtKB-SubCell"/>
</dbReference>
<evidence type="ECO:0000313" key="7">
    <source>
        <dbReference type="EMBL" id="MRG61659.1"/>
    </source>
</evidence>
<accession>A0A6I2FAL7</accession>
<evidence type="ECO:0000256" key="3">
    <source>
        <dbReference type="ARBA" id="ARBA00022989"/>
    </source>
</evidence>
<dbReference type="Pfam" id="PF07690">
    <property type="entry name" value="MFS_1"/>
    <property type="match status" value="1"/>
</dbReference>
<dbReference type="GO" id="GO:0022857">
    <property type="term" value="F:transmembrane transporter activity"/>
    <property type="evidence" value="ECO:0007669"/>
    <property type="project" value="InterPro"/>
</dbReference>
<organism evidence="7 8">
    <name type="scientific">Agromyces agglutinans</name>
    <dbReference type="NCBI Taxonomy" id="2662258"/>
    <lineage>
        <taxon>Bacteria</taxon>
        <taxon>Bacillati</taxon>
        <taxon>Actinomycetota</taxon>
        <taxon>Actinomycetes</taxon>
        <taxon>Micrococcales</taxon>
        <taxon>Microbacteriaceae</taxon>
        <taxon>Agromyces</taxon>
    </lineage>
</organism>
<comment type="caution">
    <text evidence="7">The sequence shown here is derived from an EMBL/GenBank/DDBJ whole genome shotgun (WGS) entry which is preliminary data.</text>
</comment>
<feature type="transmembrane region" description="Helical" evidence="5">
    <location>
        <begin position="245"/>
        <end position="265"/>
    </location>
</feature>
<dbReference type="SUPFAM" id="SSF103473">
    <property type="entry name" value="MFS general substrate transporter"/>
    <property type="match status" value="1"/>
</dbReference>
<keyword evidence="2 5" id="KW-0812">Transmembrane</keyword>
<evidence type="ECO:0000256" key="5">
    <source>
        <dbReference type="SAM" id="Phobius"/>
    </source>
</evidence>
<keyword evidence="3 5" id="KW-1133">Transmembrane helix</keyword>
<evidence type="ECO:0000256" key="1">
    <source>
        <dbReference type="ARBA" id="ARBA00004651"/>
    </source>
</evidence>
<keyword evidence="8" id="KW-1185">Reference proteome</keyword>
<dbReference type="PANTHER" id="PTHR23501">
    <property type="entry name" value="MAJOR FACILITATOR SUPERFAMILY"/>
    <property type="match status" value="1"/>
</dbReference>
<feature type="transmembrane region" description="Helical" evidence="5">
    <location>
        <begin position="187"/>
        <end position="206"/>
    </location>
</feature>
<name>A0A6I2FAL7_9MICO</name>
<evidence type="ECO:0000313" key="8">
    <source>
        <dbReference type="Proteomes" id="UP000431080"/>
    </source>
</evidence>
<evidence type="ECO:0000256" key="2">
    <source>
        <dbReference type="ARBA" id="ARBA00022692"/>
    </source>
</evidence>